<dbReference type="Gene3D" id="3.30.70.100">
    <property type="match status" value="1"/>
</dbReference>
<keyword evidence="3" id="KW-1185">Reference proteome</keyword>
<dbReference type="GO" id="GO:0004497">
    <property type="term" value="F:monooxygenase activity"/>
    <property type="evidence" value="ECO:0007669"/>
    <property type="project" value="UniProtKB-KW"/>
</dbReference>
<dbReference type="Proteomes" id="UP001519290">
    <property type="component" value="Unassembled WGS sequence"/>
</dbReference>
<accession>A0ABS4X9K8</accession>
<dbReference type="InterPro" id="IPR011008">
    <property type="entry name" value="Dimeric_a/b-barrel"/>
</dbReference>
<name>A0ABS4X9K8_9MICO</name>
<sequence length="189" mass="21229">MSTPAEDDAASVVVTRVVHPGHEREFATWADDIDRAAARFAGHQGGVRLHDDQGLNHLVYHFDSTRHLRAWETSSERRNLIARGDRISDEERSVAGGRDTWFQIPGRSTPPRWKTFLIIWAAVYPTLLIIATGLDTLAPDLPQPAALAISSATLTALLTWVILPRLTHRTRSWLLRGAQPQHTRRPPDR</sequence>
<keyword evidence="1" id="KW-0812">Transmembrane</keyword>
<proteinExistence type="predicted"/>
<keyword evidence="1" id="KW-1133">Transmembrane helix</keyword>
<keyword evidence="1" id="KW-0472">Membrane</keyword>
<keyword evidence="2" id="KW-0560">Oxidoreductase</keyword>
<dbReference type="PANTHER" id="PTHR40057">
    <property type="entry name" value="SLR1162 PROTEIN"/>
    <property type="match status" value="1"/>
</dbReference>
<organism evidence="2 3">
    <name type="scientific">Brachybacterium sacelli</name>
    <dbReference type="NCBI Taxonomy" id="173364"/>
    <lineage>
        <taxon>Bacteria</taxon>
        <taxon>Bacillati</taxon>
        <taxon>Actinomycetota</taxon>
        <taxon>Actinomycetes</taxon>
        <taxon>Micrococcales</taxon>
        <taxon>Dermabacteraceae</taxon>
        <taxon>Brachybacterium</taxon>
    </lineage>
</organism>
<comment type="caution">
    <text evidence="2">The sequence shown here is derived from an EMBL/GenBank/DDBJ whole genome shotgun (WGS) entry which is preliminary data.</text>
</comment>
<dbReference type="RefSeq" id="WP_209905212.1">
    <property type="nucleotide sequence ID" value="NZ_BAAAJW010000013.1"/>
</dbReference>
<evidence type="ECO:0000313" key="3">
    <source>
        <dbReference type="Proteomes" id="UP001519290"/>
    </source>
</evidence>
<feature type="transmembrane region" description="Helical" evidence="1">
    <location>
        <begin position="146"/>
        <end position="166"/>
    </location>
</feature>
<dbReference type="InterPro" id="IPR038762">
    <property type="entry name" value="ABM_predict"/>
</dbReference>
<gene>
    <name evidence="2" type="ORF">JOF43_004343</name>
</gene>
<protein>
    <submittedName>
        <fullName evidence="2">Antibiotic biosynthesis monooxygenase (ABM) superfamily enzyme</fullName>
    </submittedName>
</protein>
<dbReference type="PANTHER" id="PTHR40057:SF1">
    <property type="entry name" value="SLR1162 PROTEIN"/>
    <property type="match status" value="1"/>
</dbReference>
<reference evidence="2 3" key="1">
    <citation type="submission" date="2021-03" db="EMBL/GenBank/DDBJ databases">
        <title>Sequencing the genomes of 1000 actinobacteria strains.</title>
        <authorList>
            <person name="Klenk H.-P."/>
        </authorList>
    </citation>
    <scope>NUCLEOTIDE SEQUENCE [LARGE SCALE GENOMIC DNA]</scope>
    <source>
        <strain evidence="2 3">DSM 14566</strain>
    </source>
</reference>
<dbReference type="EMBL" id="JAGIOD010000002">
    <property type="protein sequence ID" value="MBP2384354.1"/>
    <property type="molecule type" value="Genomic_DNA"/>
</dbReference>
<evidence type="ECO:0000313" key="2">
    <source>
        <dbReference type="EMBL" id="MBP2384354.1"/>
    </source>
</evidence>
<dbReference type="SUPFAM" id="SSF54909">
    <property type="entry name" value="Dimeric alpha+beta barrel"/>
    <property type="match status" value="1"/>
</dbReference>
<keyword evidence="2" id="KW-0503">Monooxygenase</keyword>
<evidence type="ECO:0000256" key="1">
    <source>
        <dbReference type="SAM" id="Phobius"/>
    </source>
</evidence>
<feature type="transmembrane region" description="Helical" evidence="1">
    <location>
        <begin position="116"/>
        <end position="134"/>
    </location>
</feature>